<evidence type="ECO:0000256" key="1">
    <source>
        <dbReference type="SAM" id="MobiDB-lite"/>
    </source>
</evidence>
<dbReference type="EMBL" id="JAGTJR010000044">
    <property type="protein sequence ID" value="KAH7030488.1"/>
    <property type="molecule type" value="Genomic_DNA"/>
</dbReference>
<dbReference type="Proteomes" id="UP000774617">
    <property type="component" value="Unassembled WGS sequence"/>
</dbReference>
<proteinExistence type="predicted"/>
<feature type="region of interest" description="Disordered" evidence="1">
    <location>
        <begin position="1"/>
        <end position="27"/>
    </location>
</feature>
<evidence type="ECO:0000313" key="2">
    <source>
        <dbReference type="EMBL" id="KAH7030488.1"/>
    </source>
</evidence>
<gene>
    <name evidence="2" type="ORF">B0J12DRAFT_745134</name>
</gene>
<organism evidence="2 3">
    <name type="scientific">Macrophomina phaseolina</name>
    <dbReference type="NCBI Taxonomy" id="35725"/>
    <lineage>
        <taxon>Eukaryota</taxon>
        <taxon>Fungi</taxon>
        <taxon>Dikarya</taxon>
        <taxon>Ascomycota</taxon>
        <taxon>Pezizomycotina</taxon>
        <taxon>Dothideomycetes</taxon>
        <taxon>Dothideomycetes incertae sedis</taxon>
        <taxon>Botryosphaeriales</taxon>
        <taxon>Botryosphaeriaceae</taxon>
        <taxon>Macrophomina</taxon>
    </lineage>
</organism>
<feature type="compositionally biased region" description="Basic residues" evidence="1">
    <location>
        <begin position="554"/>
        <end position="564"/>
    </location>
</feature>
<evidence type="ECO:0000313" key="3">
    <source>
        <dbReference type="Proteomes" id="UP000774617"/>
    </source>
</evidence>
<accession>A0ABQ8FW73</accession>
<keyword evidence="3" id="KW-1185">Reference proteome</keyword>
<feature type="region of interest" description="Disordered" evidence="1">
    <location>
        <begin position="494"/>
        <end position="574"/>
    </location>
</feature>
<name>A0ABQ8FW73_9PEZI</name>
<comment type="caution">
    <text evidence="2">The sequence shown here is derived from an EMBL/GenBank/DDBJ whole genome shotgun (WGS) entry which is preliminary data.</text>
</comment>
<reference evidence="2 3" key="1">
    <citation type="journal article" date="2021" name="Nat. Commun.">
        <title>Genetic determinants of endophytism in the Arabidopsis root mycobiome.</title>
        <authorList>
            <person name="Mesny F."/>
            <person name="Miyauchi S."/>
            <person name="Thiergart T."/>
            <person name="Pickel B."/>
            <person name="Atanasova L."/>
            <person name="Karlsson M."/>
            <person name="Huettel B."/>
            <person name="Barry K.W."/>
            <person name="Haridas S."/>
            <person name="Chen C."/>
            <person name="Bauer D."/>
            <person name="Andreopoulos W."/>
            <person name="Pangilinan J."/>
            <person name="LaButti K."/>
            <person name="Riley R."/>
            <person name="Lipzen A."/>
            <person name="Clum A."/>
            <person name="Drula E."/>
            <person name="Henrissat B."/>
            <person name="Kohler A."/>
            <person name="Grigoriev I.V."/>
            <person name="Martin F.M."/>
            <person name="Hacquard S."/>
        </authorList>
    </citation>
    <scope>NUCLEOTIDE SEQUENCE [LARGE SCALE GENOMIC DNA]</scope>
    <source>
        <strain evidence="2 3">MPI-SDFR-AT-0080</strain>
    </source>
</reference>
<protein>
    <submittedName>
        <fullName evidence="2">Uncharacterized protein</fullName>
    </submittedName>
</protein>
<sequence length="756" mass="85050">MPQQTQRFQPRAAISKQHYQTSPMHKLDYPRTPPFRFAEYYQQNVTLPYNGNSNTHFWDAARQNITYSAFSDHNLDHYGGPPQAYVPQPFQPTAAPSSQTLAGTHSSYHYAQEETYRGQPVQVMQQHLGLRMDDLAHGNLPFESAPLQAYALGHASAHTSQRGVPGQTPPPQGRFYLHSHQTPSSQNVGFLAQSLGQHSNVDLAFQQKPKGQPEKAWTEAGSERKDSWGRFDLKIDEIEEGKIVFLVPNGDWTTAHPALVLGCDDKENVHVLQCTSFGKSTSIHSRFGNLEQPERDLNKSDYLLIADRPFSKGPKPHLGLPVLRLRDKWPLAKATYVWFEFPRSFKLSQLRHYADGLSIDHTFVLNGASKRIVRAQLERRLQRMYHNLSVKREELAGKGKPLEQTRAAEDKMAEIERTHLTKVLRRCAEQVAKIAKEGAFTARCPSGWTIVGQAAVSSAPEVPTSRCVDEAIESERSSGPALSENRRADLPEQPAAFRGPAQGAQSHAQGDLANKDDKDGNQQPSGGWQIVGPRGRVLRPSNAPSRPRPSPLPRRPHPHGHPQKNKSPLAPGLTHRPVFDLDYTTLKFGMVVHTDKIEELRWSDRPAVVTGVNSVDRRVRFWCTFSYSEAGGLISKYNSEYYARHPNKEYFMRNCVLIEDGRTRPHLGTPTVRLEGGALAKTSYVDTSEVRELPFDRVSRQSVGHVLQDLWLPVDHMLRLRKHVERQGSSLVPTAEGGKLERYNGSWEGFLEYTAE</sequence>